<dbReference type="EMBL" id="GG687015">
    <property type="protein sequence ID" value="EEQ97622.1"/>
    <property type="molecule type" value="Genomic_DNA"/>
</dbReference>
<dbReference type="InParanoid" id="C5M044"/>
<protein>
    <submittedName>
        <fullName evidence="1">Uncharacterized protein</fullName>
    </submittedName>
</protein>
<dbReference type="AlphaFoldDB" id="C5M044"/>
<organism evidence="2">
    <name type="scientific">Perkinsus marinus (strain ATCC 50983 / TXsc)</name>
    <dbReference type="NCBI Taxonomy" id="423536"/>
    <lineage>
        <taxon>Eukaryota</taxon>
        <taxon>Sar</taxon>
        <taxon>Alveolata</taxon>
        <taxon>Perkinsozoa</taxon>
        <taxon>Perkinsea</taxon>
        <taxon>Perkinsida</taxon>
        <taxon>Perkinsidae</taxon>
        <taxon>Perkinsus</taxon>
    </lineage>
</organism>
<dbReference type="Proteomes" id="UP000007800">
    <property type="component" value="Unassembled WGS sequence"/>
</dbReference>
<gene>
    <name evidence="1" type="ORF">Pmar_PMAR007471</name>
</gene>
<reference evidence="1 2" key="1">
    <citation type="submission" date="2008-07" db="EMBL/GenBank/DDBJ databases">
        <authorList>
            <person name="El-Sayed N."/>
            <person name="Caler E."/>
            <person name="Inman J."/>
            <person name="Amedeo P."/>
            <person name="Hass B."/>
            <person name="Wortman J."/>
        </authorList>
    </citation>
    <scope>NUCLEOTIDE SEQUENCE [LARGE SCALE GENOMIC DNA]</scope>
    <source>
        <strain evidence="2">ATCC 50983 / TXsc</strain>
    </source>
</reference>
<evidence type="ECO:0000313" key="2">
    <source>
        <dbReference type="Proteomes" id="UP000007800"/>
    </source>
</evidence>
<evidence type="ECO:0000313" key="1">
    <source>
        <dbReference type="EMBL" id="EEQ97622.1"/>
    </source>
</evidence>
<sequence length="197" mass="22080">MGSLDAYAYYEMAITNDERRTAYFADRLSEAGCAMYPDVSTDMRLYKVPRTDENNALERRFPGTCHARLVEMVQQSAQFTYTEAGDEEYGKLVSLIQKQIEIDSRDGSWKALGYQEDPSLYVVENTSVTADVLINNMHASVKSGADKIRIYRRGNDVLPLCSLSIEGEAAVMADSNPSSHTLKLQKNFRIQGLSTPK</sequence>
<dbReference type="OrthoDB" id="10589906at2759"/>
<accession>C5M044</accession>
<name>C5M044_PERM5</name>
<keyword evidence="2" id="KW-1185">Reference proteome</keyword>
<dbReference type="RefSeq" id="XP_002764905.1">
    <property type="nucleotide sequence ID" value="XM_002764859.1"/>
</dbReference>
<proteinExistence type="predicted"/>
<dbReference type="GeneID" id="9036824"/>